<accession>A0AAW2HP20</accession>
<evidence type="ECO:0000313" key="2">
    <source>
        <dbReference type="EMBL" id="KAL0271539.1"/>
    </source>
</evidence>
<evidence type="ECO:0000256" key="1">
    <source>
        <dbReference type="SAM" id="MobiDB-lite"/>
    </source>
</evidence>
<gene>
    <name evidence="2" type="ORF">PYX00_008603</name>
</gene>
<organism evidence="2">
    <name type="scientific">Menopon gallinae</name>
    <name type="common">poultry shaft louse</name>
    <dbReference type="NCBI Taxonomy" id="328185"/>
    <lineage>
        <taxon>Eukaryota</taxon>
        <taxon>Metazoa</taxon>
        <taxon>Ecdysozoa</taxon>
        <taxon>Arthropoda</taxon>
        <taxon>Hexapoda</taxon>
        <taxon>Insecta</taxon>
        <taxon>Pterygota</taxon>
        <taxon>Neoptera</taxon>
        <taxon>Paraneoptera</taxon>
        <taxon>Psocodea</taxon>
        <taxon>Troctomorpha</taxon>
        <taxon>Phthiraptera</taxon>
        <taxon>Amblycera</taxon>
        <taxon>Menoponidae</taxon>
        <taxon>Menopon</taxon>
    </lineage>
</organism>
<proteinExistence type="predicted"/>
<name>A0AAW2HP20_9NEOP</name>
<dbReference type="AlphaFoldDB" id="A0AAW2HP20"/>
<feature type="compositionally biased region" description="Polar residues" evidence="1">
    <location>
        <begin position="56"/>
        <end position="66"/>
    </location>
</feature>
<dbReference type="EMBL" id="JARGDH010000004">
    <property type="protein sequence ID" value="KAL0271539.1"/>
    <property type="molecule type" value="Genomic_DNA"/>
</dbReference>
<comment type="caution">
    <text evidence="2">The sequence shown here is derived from an EMBL/GenBank/DDBJ whole genome shotgun (WGS) entry which is preliminary data.</text>
</comment>
<reference evidence="2" key="1">
    <citation type="journal article" date="2024" name="Gigascience">
        <title>Chromosome-level genome of the poultry shaft louse Menopon gallinae provides insight into the host-switching and adaptive evolution of parasitic lice.</title>
        <authorList>
            <person name="Xu Y."/>
            <person name="Ma L."/>
            <person name="Liu S."/>
            <person name="Liang Y."/>
            <person name="Liu Q."/>
            <person name="He Z."/>
            <person name="Tian L."/>
            <person name="Duan Y."/>
            <person name="Cai W."/>
            <person name="Li H."/>
            <person name="Song F."/>
        </authorList>
    </citation>
    <scope>NUCLEOTIDE SEQUENCE</scope>
    <source>
        <strain evidence="2">Cailab_2023a</strain>
    </source>
</reference>
<sequence>MAVYFDRSVRKLRKEIATFLHLERIEYLKGKDKIFYSWDVDPWSIGWGENQDNDTDPPQNSDTGQQEPKMCATDTQPSLCLILSSTK</sequence>
<protein>
    <submittedName>
        <fullName evidence="2">Uncharacterized protein</fullName>
    </submittedName>
</protein>
<feature type="region of interest" description="Disordered" evidence="1">
    <location>
        <begin position="47"/>
        <end position="76"/>
    </location>
</feature>